<evidence type="ECO:0000313" key="7">
    <source>
        <dbReference type="EMBL" id="CAD7002853.1"/>
    </source>
</evidence>
<evidence type="ECO:0000256" key="1">
    <source>
        <dbReference type="ARBA" id="ARBA00004141"/>
    </source>
</evidence>
<keyword evidence="3" id="KW-0812">Transmembrane</keyword>
<accession>A0A811V0D9</accession>
<dbReference type="GO" id="GO:0061668">
    <property type="term" value="P:mitochondrial ribosome assembly"/>
    <property type="evidence" value="ECO:0007669"/>
    <property type="project" value="TreeGrafter"/>
</dbReference>
<evidence type="ECO:0000256" key="6">
    <source>
        <dbReference type="RuleBase" id="RU363053"/>
    </source>
</evidence>
<evidence type="ECO:0000256" key="3">
    <source>
        <dbReference type="ARBA" id="ARBA00022692"/>
    </source>
</evidence>
<dbReference type="EMBL" id="CAJHJT010000034">
    <property type="protein sequence ID" value="CAD7002853.1"/>
    <property type="molecule type" value="Genomic_DNA"/>
</dbReference>
<evidence type="ECO:0000313" key="8">
    <source>
        <dbReference type="Proteomes" id="UP000606786"/>
    </source>
</evidence>
<evidence type="ECO:0000256" key="5">
    <source>
        <dbReference type="ARBA" id="ARBA00023136"/>
    </source>
</evidence>
<keyword evidence="4" id="KW-1133">Transmembrane helix</keyword>
<comment type="subcellular location">
    <subcellularLocation>
        <location evidence="1">Membrane</location>
        <topology evidence="1">Multi-pass membrane protein</topology>
    </subcellularLocation>
</comment>
<keyword evidence="8" id="KW-1185">Reference proteome</keyword>
<protein>
    <submittedName>
        <fullName evidence="7">(Mediterranean fruit fly) hypothetical protein</fullName>
    </submittedName>
</protein>
<dbReference type="PANTHER" id="PTHR11266">
    <property type="entry name" value="PEROXISOMAL MEMBRANE PROTEIN 2, PXMP2 MPV17"/>
    <property type="match status" value="1"/>
</dbReference>
<comment type="similarity">
    <text evidence="2 6">Belongs to the peroxisomal membrane protein PXMP2/4 family.</text>
</comment>
<dbReference type="GO" id="GO:0005739">
    <property type="term" value="C:mitochondrion"/>
    <property type="evidence" value="ECO:0007669"/>
    <property type="project" value="TreeGrafter"/>
</dbReference>
<dbReference type="AlphaFoldDB" id="A0A811V0D9"/>
<reference evidence="7" key="1">
    <citation type="submission" date="2020-11" db="EMBL/GenBank/DDBJ databases">
        <authorList>
            <person name="Whitehead M."/>
        </authorList>
    </citation>
    <scope>NUCLEOTIDE SEQUENCE</scope>
    <source>
        <strain evidence="7">EGII</strain>
    </source>
</reference>
<evidence type="ECO:0000256" key="4">
    <source>
        <dbReference type="ARBA" id="ARBA00022989"/>
    </source>
</evidence>
<dbReference type="OrthoDB" id="10267969at2759"/>
<organism evidence="7 8">
    <name type="scientific">Ceratitis capitata</name>
    <name type="common">Mediterranean fruit fly</name>
    <name type="synonym">Tephritis capitata</name>
    <dbReference type="NCBI Taxonomy" id="7213"/>
    <lineage>
        <taxon>Eukaryota</taxon>
        <taxon>Metazoa</taxon>
        <taxon>Ecdysozoa</taxon>
        <taxon>Arthropoda</taxon>
        <taxon>Hexapoda</taxon>
        <taxon>Insecta</taxon>
        <taxon>Pterygota</taxon>
        <taxon>Neoptera</taxon>
        <taxon>Endopterygota</taxon>
        <taxon>Diptera</taxon>
        <taxon>Brachycera</taxon>
        <taxon>Muscomorpha</taxon>
        <taxon>Tephritoidea</taxon>
        <taxon>Tephritidae</taxon>
        <taxon>Ceratitis</taxon>
        <taxon>Ceratitis</taxon>
    </lineage>
</organism>
<name>A0A811V0D9_CERCA</name>
<dbReference type="Proteomes" id="UP000606786">
    <property type="component" value="Unassembled WGS sequence"/>
</dbReference>
<evidence type="ECO:0000256" key="2">
    <source>
        <dbReference type="ARBA" id="ARBA00006824"/>
    </source>
</evidence>
<dbReference type="GO" id="GO:0016020">
    <property type="term" value="C:membrane"/>
    <property type="evidence" value="ECO:0007669"/>
    <property type="project" value="UniProtKB-SubCell"/>
</dbReference>
<comment type="caution">
    <text evidence="7">The sequence shown here is derived from an EMBL/GenBank/DDBJ whole genome shotgun (WGS) entry which is preliminary data.</text>
</comment>
<keyword evidence="5" id="KW-0472">Membrane</keyword>
<dbReference type="PANTHER" id="PTHR11266:SF81">
    <property type="entry name" value="GH12661P-RELATED"/>
    <property type="match status" value="1"/>
</dbReference>
<dbReference type="InterPro" id="IPR007248">
    <property type="entry name" value="Mpv17_PMP22"/>
</dbReference>
<proteinExistence type="inferred from homology"/>
<gene>
    <name evidence="7" type="ORF">CCAP1982_LOCUS11323</name>
</gene>
<sequence>MFARIAQRRPLVLLAQRSHLDVSSRKVPQLCRTRLAPFPSYREYYQKRNGSADATVNSRIWNKIFGKYLLATNILSSGILMVFGDMVAQEIEYRRRDTESDEFDIKRERYDKKRIFRMFVVGSLQGPLHHFVYKWMDYVMPVANLKNTFRKILAAIYTRY</sequence>